<accession>L8HHD1</accession>
<evidence type="ECO:0000313" key="4">
    <source>
        <dbReference type="Proteomes" id="UP000011083"/>
    </source>
</evidence>
<evidence type="ECO:0000256" key="1">
    <source>
        <dbReference type="ARBA" id="ARBA00022737"/>
    </source>
</evidence>
<keyword evidence="1" id="KW-0677">Repeat</keyword>
<gene>
    <name evidence="3" type="ORF">ACA1_152420</name>
</gene>
<keyword evidence="4" id="KW-1185">Reference proteome</keyword>
<dbReference type="KEGG" id="acan:ACA1_152420"/>
<dbReference type="GeneID" id="14925085"/>
<dbReference type="RefSeq" id="XP_004353611.1">
    <property type="nucleotide sequence ID" value="XM_004353559.1"/>
</dbReference>
<dbReference type="AlphaFoldDB" id="L8HHD1"/>
<evidence type="ECO:0000256" key="2">
    <source>
        <dbReference type="PROSITE-ProRule" id="PRU00504"/>
    </source>
</evidence>
<dbReference type="PROSITE" id="PS51125">
    <property type="entry name" value="NHL"/>
    <property type="match status" value="1"/>
</dbReference>
<name>L8HHD1_ACACF</name>
<dbReference type="InterPro" id="IPR011042">
    <property type="entry name" value="6-blade_b-propeller_TolB-like"/>
</dbReference>
<feature type="repeat" description="NHL" evidence="2">
    <location>
        <begin position="104"/>
        <end position="148"/>
    </location>
</feature>
<dbReference type="SUPFAM" id="SSF63829">
    <property type="entry name" value="Calcium-dependent phosphotriesterase"/>
    <property type="match status" value="1"/>
</dbReference>
<dbReference type="OrthoDB" id="273823at2759"/>
<dbReference type="Proteomes" id="UP000011083">
    <property type="component" value="Unassembled WGS sequence"/>
</dbReference>
<dbReference type="Gene3D" id="2.120.10.30">
    <property type="entry name" value="TolB, C-terminal domain"/>
    <property type="match status" value="1"/>
</dbReference>
<proteinExistence type="predicted"/>
<protein>
    <submittedName>
        <fullName evidence="3">NHL repeat-containing protein</fullName>
    </submittedName>
</protein>
<dbReference type="VEuPathDB" id="AmoebaDB:ACA1_152420"/>
<evidence type="ECO:0000313" key="3">
    <source>
        <dbReference type="EMBL" id="ELR24083.1"/>
    </source>
</evidence>
<feature type="non-terminal residue" evidence="3">
    <location>
        <position position="188"/>
    </location>
</feature>
<dbReference type="InterPro" id="IPR001258">
    <property type="entry name" value="NHL_repeat"/>
</dbReference>
<dbReference type="EMBL" id="KB007837">
    <property type="protein sequence ID" value="ELR24083.1"/>
    <property type="molecule type" value="Genomic_DNA"/>
</dbReference>
<sequence>MNNIKLYVDSISGGQKQGAVAAAAKAYQAAKQATDSASVGGVCAGSIAFVCSGKGKAKLPISASLGDLKVMAAIRCSGHLLSNQQKHFVAAVHNYTTMTAPPPQHRFRSPSSGPSQFNHPCAMAVDAAAGHIIMADSSNHQVVVLHTNDWSFMHSFSSKGSGPSQFKCPMGVAVEAQATSSSPTPTTI</sequence>
<reference evidence="3 4" key="1">
    <citation type="journal article" date="2013" name="Genome Biol.">
        <title>Genome of Acanthamoeba castellanii highlights extensive lateral gene transfer and early evolution of tyrosine kinase signaling.</title>
        <authorList>
            <person name="Clarke M."/>
            <person name="Lohan A.J."/>
            <person name="Liu B."/>
            <person name="Lagkouvardos I."/>
            <person name="Roy S."/>
            <person name="Zafar N."/>
            <person name="Bertelli C."/>
            <person name="Schilde C."/>
            <person name="Kianianmomeni A."/>
            <person name="Burglin T.R."/>
            <person name="Frech C."/>
            <person name="Turcotte B."/>
            <person name="Kopec K.O."/>
            <person name="Synnott J.M."/>
            <person name="Choo C."/>
            <person name="Paponov I."/>
            <person name="Finkler A."/>
            <person name="Soon Heng Tan C."/>
            <person name="Hutchins A.P."/>
            <person name="Weinmeier T."/>
            <person name="Rattei T."/>
            <person name="Chu J.S."/>
            <person name="Gimenez G."/>
            <person name="Irimia M."/>
            <person name="Rigden D.J."/>
            <person name="Fitzpatrick D.A."/>
            <person name="Lorenzo-Morales J."/>
            <person name="Bateman A."/>
            <person name="Chiu C.H."/>
            <person name="Tang P."/>
            <person name="Hegemann P."/>
            <person name="Fromm H."/>
            <person name="Raoult D."/>
            <person name="Greub G."/>
            <person name="Miranda-Saavedra D."/>
            <person name="Chen N."/>
            <person name="Nash P."/>
            <person name="Ginger M.L."/>
            <person name="Horn M."/>
            <person name="Schaap P."/>
            <person name="Caler L."/>
            <person name="Loftus B."/>
        </authorList>
    </citation>
    <scope>NUCLEOTIDE SEQUENCE [LARGE SCALE GENOMIC DNA]</scope>
    <source>
        <strain evidence="3 4">Neff</strain>
    </source>
</reference>
<organism evidence="3 4">
    <name type="scientific">Acanthamoeba castellanii (strain ATCC 30010 / Neff)</name>
    <dbReference type="NCBI Taxonomy" id="1257118"/>
    <lineage>
        <taxon>Eukaryota</taxon>
        <taxon>Amoebozoa</taxon>
        <taxon>Discosea</taxon>
        <taxon>Longamoebia</taxon>
        <taxon>Centramoebida</taxon>
        <taxon>Acanthamoebidae</taxon>
        <taxon>Acanthamoeba</taxon>
    </lineage>
</organism>